<feature type="compositionally biased region" description="Low complexity" evidence="4">
    <location>
        <begin position="132"/>
        <end position="164"/>
    </location>
</feature>
<evidence type="ECO:0000256" key="2">
    <source>
        <dbReference type="HAMAP-Rule" id="MF_00984"/>
    </source>
</evidence>
<evidence type="ECO:0000256" key="1">
    <source>
        <dbReference type="ARBA" id="ARBA00023125"/>
    </source>
</evidence>
<proteinExistence type="inferred from homology"/>
<keyword evidence="2" id="KW-0233">DNA recombination</keyword>
<evidence type="ECO:0000256" key="4">
    <source>
        <dbReference type="SAM" id="MobiDB-lite"/>
    </source>
</evidence>
<dbReference type="OrthoDB" id="9809878at2"/>
<dbReference type="AlphaFoldDB" id="A0A921GER8"/>
<comment type="caution">
    <text evidence="2">Lacks conserved residue(s) required for the propagation of feature annotation.</text>
</comment>
<evidence type="ECO:0000313" key="6">
    <source>
        <dbReference type="Proteomes" id="UP000697330"/>
    </source>
</evidence>
<dbReference type="CDD" id="cd04496">
    <property type="entry name" value="SSB_OBF"/>
    <property type="match status" value="1"/>
</dbReference>
<feature type="short sequence motif" description="Important for interaction with partner proteins" evidence="2">
    <location>
        <begin position="170"/>
        <end position="175"/>
    </location>
</feature>
<dbReference type="EMBL" id="DYWQ01000096">
    <property type="protein sequence ID" value="HJF45452.1"/>
    <property type="molecule type" value="Genomic_DNA"/>
</dbReference>
<organism evidence="5 6">
    <name type="scientific">Thermophilibacter provencensis</name>
    <dbReference type="NCBI Taxonomy" id="1852386"/>
    <lineage>
        <taxon>Bacteria</taxon>
        <taxon>Bacillati</taxon>
        <taxon>Actinomycetota</taxon>
        <taxon>Coriobacteriia</taxon>
        <taxon>Coriobacteriales</taxon>
        <taxon>Atopobiaceae</taxon>
        <taxon>Thermophilibacter</taxon>
    </lineage>
</organism>
<dbReference type="Pfam" id="PF00436">
    <property type="entry name" value="SSB"/>
    <property type="match status" value="1"/>
</dbReference>
<comment type="subunit">
    <text evidence="2">Homotetramer.</text>
</comment>
<name>A0A921GER8_9ACTN</name>
<keyword evidence="2" id="KW-0227">DNA damage</keyword>
<dbReference type="Gene3D" id="2.40.50.140">
    <property type="entry name" value="Nucleic acid-binding proteins"/>
    <property type="match status" value="1"/>
</dbReference>
<dbReference type="PIRSF" id="PIRSF002070">
    <property type="entry name" value="SSB"/>
    <property type="match status" value="1"/>
</dbReference>
<comment type="caution">
    <text evidence="5">The sequence shown here is derived from an EMBL/GenBank/DDBJ whole genome shotgun (WGS) entry which is preliminary data.</text>
</comment>
<feature type="region of interest" description="Disordered" evidence="4">
    <location>
        <begin position="132"/>
        <end position="175"/>
    </location>
</feature>
<dbReference type="PROSITE" id="PS50935">
    <property type="entry name" value="SSB"/>
    <property type="match status" value="1"/>
</dbReference>
<dbReference type="NCBIfam" id="TIGR00621">
    <property type="entry name" value="ssb"/>
    <property type="match status" value="1"/>
</dbReference>
<dbReference type="GO" id="GO:0006260">
    <property type="term" value="P:DNA replication"/>
    <property type="evidence" value="ECO:0007669"/>
    <property type="project" value="UniProtKB-UniRule"/>
</dbReference>
<protein>
    <recommendedName>
        <fullName evidence="2 3">Single-stranded DNA-binding protein</fullName>
        <shortName evidence="2">SSB</shortName>
    </recommendedName>
</protein>
<dbReference type="GO" id="GO:0006281">
    <property type="term" value="P:DNA repair"/>
    <property type="evidence" value="ECO:0007669"/>
    <property type="project" value="UniProtKB-UniRule"/>
</dbReference>
<accession>A0A921GER8</accession>
<reference evidence="5" key="1">
    <citation type="journal article" date="2021" name="PeerJ">
        <title>Extensive microbial diversity within the chicken gut microbiome revealed by metagenomics and culture.</title>
        <authorList>
            <person name="Gilroy R."/>
            <person name="Ravi A."/>
            <person name="Getino M."/>
            <person name="Pursley I."/>
            <person name="Horton D.L."/>
            <person name="Alikhan N.F."/>
            <person name="Baker D."/>
            <person name="Gharbi K."/>
            <person name="Hall N."/>
            <person name="Watson M."/>
            <person name="Adriaenssens E.M."/>
            <person name="Foster-Nyarko E."/>
            <person name="Jarju S."/>
            <person name="Secka A."/>
            <person name="Antonio M."/>
            <person name="Oren A."/>
            <person name="Chaudhuri R.R."/>
            <person name="La Ragione R."/>
            <person name="Hildebrand F."/>
            <person name="Pallen M.J."/>
        </authorList>
    </citation>
    <scope>NUCLEOTIDE SEQUENCE</scope>
    <source>
        <strain evidence="5">CHK124-7917</strain>
    </source>
</reference>
<dbReference type="Proteomes" id="UP000697330">
    <property type="component" value="Unassembled WGS sequence"/>
</dbReference>
<comment type="function">
    <text evidence="2">Plays an important role in DNA replication, recombination and repair. Binds to ssDNA and to an array of partner proteins to recruit them to their sites of action during DNA metabolism.</text>
</comment>
<gene>
    <name evidence="5" type="primary">ssb</name>
    <name evidence="5" type="ORF">K8U72_06690</name>
</gene>
<sequence>MSINRVNISGNLTRDPELRATASGSQILSFGVAVNDRRRNQQTGEWEDYPNFVDCVVFGARAEPLSRFLSKGTKVAVEGKLRYSSWETKDGQRRSKLEVVVDEVEFLSSRNQQGGGYQQNAGAPAFQQAPAYAAPVASAPVPAAPQGGYAPQPQMQQAPVQTPPETDVYDEDIPF</sequence>
<dbReference type="InterPro" id="IPR000424">
    <property type="entry name" value="Primosome_PriB/ssb"/>
</dbReference>
<dbReference type="PANTHER" id="PTHR10302">
    <property type="entry name" value="SINGLE-STRANDED DNA-BINDING PROTEIN"/>
    <property type="match status" value="1"/>
</dbReference>
<dbReference type="PANTHER" id="PTHR10302:SF0">
    <property type="entry name" value="SINGLE-STRANDED DNA-BINDING PROTEIN, MITOCHONDRIAL"/>
    <property type="match status" value="1"/>
</dbReference>
<reference evidence="5" key="2">
    <citation type="submission" date="2021-09" db="EMBL/GenBank/DDBJ databases">
        <authorList>
            <person name="Gilroy R."/>
        </authorList>
    </citation>
    <scope>NUCLEOTIDE SEQUENCE</scope>
    <source>
        <strain evidence="5">CHK124-7917</strain>
    </source>
</reference>
<evidence type="ECO:0000313" key="5">
    <source>
        <dbReference type="EMBL" id="HJF45452.1"/>
    </source>
</evidence>
<dbReference type="SUPFAM" id="SSF50249">
    <property type="entry name" value="Nucleic acid-binding proteins"/>
    <property type="match status" value="1"/>
</dbReference>
<keyword evidence="2" id="KW-0235">DNA replication</keyword>
<keyword evidence="1 2" id="KW-0238">DNA-binding</keyword>
<dbReference type="GO" id="GO:0003697">
    <property type="term" value="F:single-stranded DNA binding"/>
    <property type="evidence" value="ECO:0007669"/>
    <property type="project" value="UniProtKB-UniRule"/>
</dbReference>
<evidence type="ECO:0000256" key="3">
    <source>
        <dbReference type="PIRNR" id="PIRNR002070"/>
    </source>
</evidence>
<dbReference type="RefSeq" id="WP_075279076.1">
    <property type="nucleotide sequence ID" value="NZ_CALUGK010000071.1"/>
</dbReference>
<dbReference type="HAMAP" id="MF_00984">
    <property type="entry name" value="SSB"/>
    <property type="match status" value="1"/>
</dbReference>
<dbReference type="GO" id="GO:0006310">
    <property type="term" value="P:DNA recombination"/>
    <property type="evidence" value="ECO:0007669"/>
    <property type="project" value="UniProtKB-UniRule"/>
</dbReference>
<keyword evidence="2" id="KW-0234">DNA repair</keyword>
<dbReference type="GO" id="GO:0009295">
    <property type="term" value="C:nucleoid"/>
    <property type="evidence" value="ECO:0007669"/>
    <property type="project" value="TreeGrafter"/>
</dbReference>
<dbReference type="InterPro" id="IPR012340">
    <property type="entry name" value="NA-bd_OB-fold"/>
</dbReference>
<dbReference type="InterPro" id="IPR011344">
    <property type="entry name" value="ssDNA-bd"/>
</dbReference>